<feature type="region of interest" description="Disordered" evidence="1">
    <location>
        <begin position="158"/>
        <end position="177"/>
    </location>
</feature>
<dbReference type="Proteomes" id="UP001642360">
    <property type="component" value="Unassembled WGS sequence"/>
</dbReference>
<dbReference type="PANTHER" id="PTHR36746">
    <property type="entry name" value="BNAC04G51760D PROTEIN"/>
    <property type="match status" value="1"/>
</dbReference>
<organism evidence="2 3">
    <name type="scientific">Ilex paraguariensis</name>
    <name type="common">yerba mate</name>
    <dbReference type="NCBI Taxonomy" id="185542"/>
    <lineage>
        <taxon>Eukaryota</taxon>
        <taxon>Viridiplantae</taxon>
        <taxon>Streptophyta</taxon>
        <taxon>Embryophyta</taxon>
        <taxon>Tracheophyta</taxon>
        <taxon>Spermatophyta</taxon>
        <taxon>Magnoliopsida</taxon>
        <taxon>eudicotyledons</taxon>
        <taxon>Gunneridae</taxon>
        <taxon>Pentapetalae</taxon>
        <taxon>asterids</taxon>
        <taxon>campanulids</taxon>
        <taxon>Aquifoliales</taxon>
        <taxon>Aquifoliaceae</taxon>
        <taxon>Ilex</taxon>
    </lineage>
</organism>
<name>A0ABC8S1B1_9AQUA</name>
<proteinExistence type="predicted"/>
<accession>A0ABC8S1B1</accession>
<evidence type="ECO:0000313" key="3">
    <source>
        <dbReference type="Proteomes" id="UP001642360"/>
    </source>
</evidence>
<feature type="compositionally biased region" description="Basic and acidic residues" evidence="1">
    <location>
        <begin position="261"/>
        <end position="279"/>
    </location>
</feature>
<dbReference type="EMBL" id="CAUOFW020002092">
    <property type="protein sequence ID" value="CAK9151023.1"/>
    <property type="molecule type" value="Genomic_DNA"/>
</dbReference>
<protein>
    <submittedName>
        <fullName evidence="2">Uncharacterized protein</fullName>
    </submittedName>
</protein>
<feature type="region of interest" description="Disordered" evidence="1">
    <location>
        <begin position="186"/>
        <end position="279"/>
    </location>
</feature>
<dbReference type="AlphaFoldDB" id="A0ABC8S1B1"/>
<feature type="compositionally biased region" description="Basic and acidic residues" evidence="1">
    <location>
        <begin position="230"/>
        <end position="245"/>
    </location>
</feature>
<feature type="region of interest" description="Disordered" evidence="1">
    <location>
        <begin position="35"/>
        <end position="65"/>
    </location>
</feature>
<dbReference type="PANTHER" id="PTHR36746:SF3">
    <property type="entry name" value="DUF4005 DOMAIN-CONTAINING PROTEIN"/>
    <property type="match status" value="1"/>
</dbReference>
<feature type="region of interest" description="Disordered" evidence="1">
    <location>
        <begin position="292"/>
        <end position="311"/>
    </location>
</feature>
<evidence type="ECO:0000313" key="2">
    <source>
        <dbReference type="EMBL" id="CAK9151023.1"/>
    </source>
</evidence>
<sequence>MADNQTYDSKGVCEKIYNALTVCPALRKIRSISQSQQSSVPAAGNAPTWSLPTSDHTARAPMSQTKPVVLQTPPSFSGEVIIPIEFDPSVRSSLSSKQQKKANLHAPIEKNGQEANVYLKIVPASQTKPTLETTGQGHGQLPKVASRYELPPSPVSALEKRKSKADLAQPEKEVVGPGHGQVVAISSKSHAKPPVVGSEKPGHKVEIAPSSNIVVAKAHDQGTKATSKLEPAKPHMQDERLKPKVETASPGMGVVVPKDGPPQDKGEEGKKLRHDNVNDKFSDYIDRVKHKMGTASNAGGGGRSASRLDSLDDKVSNYINRVKIKIGSTSTVDGGKSVSFK</sequence>
<evidence type="ECO:0000256" key="1">
    <source>
        <dbReference type="SAM" id="MobiDB-lite"/>
    </source>
</evidence>
<keyword evidence="3" id="KW-1185">Reference proteome</keyword>
<reference evidence="2 3" key="1">
    <citation type="submission" date="2024-02" db="EMBL/GenBank/DDBJ databases">
        <authorList>
            <person name="Vignale AGUSTIN F."/>
            <person name="Sosa J E."/>
            <person name="Modenutti C."/>
        </authorList>
    </citation>
    <scope>NUCLEOTIDE SEQUENCE [LARGE SCALE GENOMIC DNA]</scope>
</reference>
<comment type="caution">
    <text evidence="2">The sequence shown here is derived from an EMBL/GenBank/DDBJ whole genome shotgun (WGS) entry which is preliminary data.</text>
</comment>
<gene>
    <name evidence="2" type="ORF">ILEXP_LOCUS19183</name>
</gene>